<dbReference type="OrthoDB" id="423313at2759"/>
<evidence type="ECO:0000256" key="1">
    <source>
        <dbReference type="SAM" id="MobiDB-lite"/>
    </source>
</evidence>
<dbReference type="PANTHER" id="PTHR45669:SF14">
    <property type="entry name" value="EMB|CAB81925.1-RELATED"/>
    <property type="match status" value="1"/>
</dbReference>
<sequence length="333" mass="37830">MKAIKSRVLKKLKSIPQISNLKQDRNLQLKANDGFFFHPPVPPQTPLSSDLQFCRDEQPEIVDTKKLTQVFEDEDENRENMKPPSPSRSPDPWRKKIKEESSPKVLNFRRPDLNSSTLFDPGLLAAFDQAVSDYIRSHEDFRINRQSLCKAEEEDEGEKKDPREKVPIISDLLKEFQEKCPPGGSGAVIFYTTSLRSIRKTFENCSAIRFLLESSKVLFYERDVSMHREFREELKRLLGFGAIPPRLFVDGRYIGGGEEVLCLHEQGRLMPILKQMPSDRNGGAVCQRCGGARFLMCERCDGGRKMYDNGGGAWGECSVCNENGLVICPVCCC</sequence>
<dbReference type="InterPro" id="IPR036249">
    <property type="entry name" value="Thioredoxin-like_sf"/>
</dbReference>
<comment type="caution">
    <text evidence="3">The sequence shown here is derived from an EMBL/GenBank/DDBJ whole genome shotgun (WGS) entry which is preliminary data.</text>
</comment>
<name>A0A835UW06_VANPL</name>
<gene>
    <name evidence="4" type="ORF">HPP92_015137</name>
    <name evidence="3" type="ORF">HPP92_015643</name>
</gene>
<dbReference type="Proteomes" id="UP000636800">
    <property type="component" value="Chromosome 7"/>
</dbReference>
<evidence type="ECO:0000313" key="3">
    <source>
        <dbReference type="EMBL" id="KAG0473786.1"/>
    </source>
</evidence>
<accession>A0A835UW06</accession>
<evidence type="ECO:0000259" key="2">
    <source>
        <dbReference type="Pfam" id="PF00462"/>
    </source>
</evidence>
<protein>
    <recommendedName>
        <fullName evidence="2">Glutaredoxin domain-containing protein</fullName>
    </recommendedName>
</protein>
<dbReference type="CDD" id="cd03031">
    <property type="entry name" value="GRX_GRX_like"/>
    <property type="match status" value="1"/>
</dbReference>
<evidence type="ECO:0000313" key="5">
    <source>
        <dbReference type="Proteomes" id="UP000636800"/>
    </source>
</evidence>
<feature type="region of interest" description="Disordered" evidence="1">
    <location>
        <begin position="64"/>
        <end position="96"/>
    </location>
</feature>
<dbReference type="Pfam" id="PF00462">
    <property type="entry name" value="Glutaredoxin"/>
    <property type="match status" value="1"/>
</dbReference>
<dbReference type="EMBL" id="JADCNL010000007">
    <property type="protein sequence ID" value="KAG0473786.1"/>
    <property type="molecule type" value="Genomic_DNA"/>
</dbReference>
<dbReference type="Gene3D" id="3.40.30.10">
    <property type="entry name" value="Glutaredoxin"/>
    <property type="match status" value="1"/>
</dbReference>
<dbReference type="SUPFAM" id="SSF52833">
    <property type="entry name" value="Thioredoxin-like"/>
    <property type="match status" value="1"/>
</dbReference>
<dbReference type="AlphaFoldDB" id="A0A835UW06"/>
<evidence type="ECO:0000313" key="4">
    <source>
        <dbReference type="EMBL" id="KAG0475451.1"/>
    </source>
</evidence>
<proteinExistence type="predicted"/>
<dbReference type="EMBL" id="JADCNM010000007">
    <property type="protein sequence ID" value="KAG0475451.1"/>
    <property type="molecule type" value="Genomic_DNA"/>
</dbReference>
<feature type="domain" description="Glutaredoxin" evidence="2">
    <location>
        <begin position="189"/>
        <end position="254"/>
    </location>
</feature>
<dbReference type="PROSITE" id="PS51354">
    <property type="entry name" value="GLUTAREDOXIN_2"/>
    <property type="match status" value="1"/>
</dbReference>
<reference evidence="5 6" key="1">
    <citation type="journal article" date="2020" name="Nat. Food">
        <title>A phased Vanilla planifolia genome enables genetic improvement of flavour and production.</title>
        <authorList>
            <person name="Hasing T."/>
            <person name="Tang H."/>
            <person name="Brym M."/>
            <person name="Khazi F."/>
            <person name="Huang T."/>
            <person name="Chambers A.H."/>
        </authorList>
    </citation>
    <scope>NUCLEOTIDE SEQUENCE [LARGE SCALE GENOMIC DNA]</scope>
    <source>
        <tissue evidence="3">Leaf</tissue>
    </source>
</reference>
<dbReference type="PANTHER" id="PTHR45669">
    <property type="entry name" value="GLUTAREDOXIN DOMAIN-CONTAINING CYSTEINE-RICH PROTEIN CG12206-RELATED"/>
    <property type="match status" value="1"/>
</dbReference>
<dbReference type="InterPro" id="IPR002109">
    <property type="entry name" value="Glutaredoxin"/>
</dbReference>
<keyword evidence="5" id="KW-1185">Reference proteome</keyword>
<organism evidence="3 5">
    <name type="scientific">Vanilla planifolia</name>
    <name type="common">Vanilla</name>
    <dbReference type="NCBI Taxonomy" id="51239"/>
    <lineage>
        <taxon>Eukaryota</taxon>
        <taxon>Viridiplantae</taxon>
        <taxon>Streptophyta</taxon>
        <taxon>Embryophyta</taxon>
        <taxon>Tracheophyta</taxon>
        <taxon>Spermatophyta</taxon>
        <taxon>Magnoliopsida</taxon>
        <taxon>Liliopsida</taxon>
        <taxon>Asparagales</taxon>
        <taxon>Orchidaceae</taxon>
        <taxon>Vanilloideae</taxon>
        <taxon>Vanilleae</taxon>
        <taxon>Vanilla</taxon>
    </lineage>
</organism>
<evidence type="ECO:0000313" key="6">
    <source>
        <dbReference type="Proteomes" id="UP000639772"/>
    </source>
</evidence>
<dbReference type="Pfam" id="PF23733">
    <property type="entry name" value="GRXCR1-2_C"/>
    <property type="match status" value="1"/>
</dbReference>
<dbReference type="Proteomes" id="UP000639772">
    <property type="component" value="Chromosome 7"/>
</dbReference>